<dbReference type="Proteomes" id="UP000798662">
    <property type="component" value="Chromosome 2"/>
</dbReference>
<evidence type="ECO:0000313" key="1">
    <source>
        <dbReference type="EMBL" id="KAK1864026.1"/>
    </source>
</evidence>
<comment type="caution">
    <text evidence="1">The sequence shown here is derived from an EMBL/GenBank/DDBJ whole genome shotgun (WGS) entry which is preliminary data.</text>
</comment>
<gene>
    <name evidence="1" type="ORF">I4F81_006577</name>
</gene>
<name>A0ACC3C238_PYRYE</name>
<accession>A0ACC3C238</accession>
<organism evidence="1 2">
    <name type="scientific">Pyropia yezoensis</name>
    <name type="common">Susabi-nori</name>
    <name type="synonym">Porphyra yezoensis</name>
    <dbReference type="NCBI Taxonomy" id="2788"/>
    <lineage>
        <taxon>Eukaryota</taxon>
        <taxon>Rhodophyta</taxon>
        <taxon>Bangiophyceae</taxon>
        <taxon>Bangiales</taxon>
        <taxon>Bangiaceae</taxon>
        <taxon>Pyropia</taxon>
    </lineage>
</organism>
<reference evidence="1" key="1">
    <citation type="submission" date="2019-11" db="EMBL/GenBank/DDBJ databases">
        <title>Nori genome reveals adaptations in red seaweeds to the harsh intertidal environment.</title>
        <authorList>
            <person name="Wang D."/>
            <person name="Mao Y."/>
        </authorList>
    </citation>
    <scope>NUCLEOTIDE SEQUENCE</scope>
    <source>
        <tissue evidence="1">Gametophyte</tissue>
    </source>
</reference>
<evidence type="ECO:0000313" key="2">
    <source>
        <dbReference type="Proteomes" id="UP000798662"/>
    </source>
</evidence>
<sequence>MDVTTVVGDSEPIESALRRFKKDVNKSGHLFELRRRRYFETTAEKRLRNLDAACGGRPLIACYEDLSLAAAVDAEMGRLTAIPVDHLLWSPTPTW</sequence>
<proteinExistence type="predicted"/>
<keyword evidence="2" id="KW-1185">Reference proteome</keyword>
<dbReference type="EMBL" id="CM020619">
    <property type="protein sequence ID" value="KAK1864026.1"/>
    <property type="molecule type" value="Genomic_DNA"/>
</dbReference>
<protein>
    <submittedName>
        <fullName evidence="1">Uncharacterized protein</fullName>
    </submittedName>
</protein>